<dbReference type="GO" id="GO:0004185">
    <property type="term" value="F:serine-type carboxypeptidase activity"/>
    <property type="evidence" value="ECO:0007669"/>
    <property type="project" value="UniProtKB-UniRule"/>
</dbReference>
<dbReference type="AlphaFoldDB" id="A0AAW1PFT6"/>
<dbReference type="EC" id="3.4.16.-" evidence="2"/>
<dbReference type="InterPro" id="IPR001563">
    <property type="entry name" value="Peptidase_S10"/>
</dbReference>
<dbReference type="PRINTS" id="PR00724">
    <property type="entry name" value="CRBOXYPTASEC"/>
</dbReference>
<keyword evidence="2" id="KW-0121">Carboxypeptidase</keyword>
<sequence length="269" mass="29774">MYGGYINVPGTEKELYYLLVTSENDPATDPIALWLNGGPGCSSMGGGYIEENGPFLYQPYPATGSFLYNNITLTVNPYSWSKVANMLYLDSPAGVGLSYSTDPAEYTTNDHQATQDAYEALLRWLEMYPAFQNHDFYLTGESYAGVYIPLISSHILDGIAAGREPELNFKGYAIGNPSTDGSTNWDLNGLYQGFHIISMDMLNTMNEYECPYSADNFNASNRNEGNATAGLDVPLCNDMLNQLNNNVQDIFPYDITKPWHRALDVESGC</sequence>
<evidence type="ECO:0000313" key="4">
    <source>
        <dbReference type="Proteomes" id="UP001465755"/>
    </source>
</evidence>
<protein>
    <recommendedName>
        <fullName evidence="2">Carboxypeptidase</fullName>
        <ecNumber evidence="2">3.4.16.-</ecNumber>
    </recommendedName>
</protein>
<evidence type="ECO:0000256" key="2">
    <source>
        <dbReference type="RuleBase" id="RU361156"/>
    </source>
</evidence>
<dbReference type="PANTHER" id="PTHR11802:SF201">
    <property type="entry name" value="CARBOXYPEPTIDASE"/>
    <property type="match status" value="1"/>
</dbReference>
<dbReference type="InterPro" id="IPR018202">
    <property type="entry name" value="Ser_caboxypep_ser_AS"/>
</dbReference>
<dbReference type="PANTHER" id="PTHR11802">
    <property type="entry name" value="SERINE PROTEASE FAMILY S10 SERINE CARBOXYPEPTIDASE"/>
    <property type="match status" value="1"/>
</dbReference>
<dbReference type="SUPFAM" id="SSF53474">
    <property type="entry name" value="alpha/beta-Hydrolases"/>
    <property type="match status" value="1"/>
</dbReference>
<dbReference type="Pfam" id="PF00450">
    <property type="entry name" value="Peptidase_S10"/>
    <property type="match status" value="1"/>
</dbReference>
<comment type="similarity">
    <text evidence="1 2">Belongs to the peptidase S10 family.</text>
</comment>
<keyword evidence="4" id="KW-1185">Reference proteome</keyword>
<proteinExistence type="inferred from homology"/>
<dbReference type="PROSITE" id="PS00131">
    <property type="entry name" value="CARBOXYPEPT_SER_SER"/>
    <property type="match status" value="1"/>
</dbReference>
<reference evidence="3 4" key="1">
    <citation type="journal article" date="2024" name="Nat. Commun.">
        <title>Phylogenomics reveals the evolutionary origins of lichenization in chlorophyte algae.</title>
        <authorList>
            <person name="Puginier C."/>
            <person name="Libourel C."/>
            <person name="Otte J."/>
            <person name="Skaloud P."/>
            <person name="Haon M."/>
            <person name="Grisel S."/>
            <person name="Petersen M."/>
            <person name="Berrin J.G."/>
            <person name="Delaux P.M."/>
            <person name="Dal Grande F."/>
            <person name="Keller J."/>
        </authorList>
    </citation>
    <scope>NUCLEOTIDE SEQUENCE [LARGE SCALE GENOMIC DNA]</scope>
    <source>
        <strain evidence="3 4">SAG 2036</strain>
    </source>
</reference>
<gene>
    <name evidence="3" type="ORF">WJX73_009932</name>
</gene>
<accession>A0AAW1PFT6</accession>
<comment type="caution">
    <text evidence="3">The sequence shown here is derived from an EMBL/GenBank/DDBJ whole genome shotgun (WGS) entry which is preliminary data.</text>
</comment>
<evidence type="ECO:0000313" key="3">
    <source>
        <dbReference type="EMBL" id="KAK9807139.1"/>
    </source>
</evidence>
<dbReference type="EMBL" id="JALJOQ010000034">
    <property type="protein sequence ID" value="KAK9807139.1"/>
    <property type="molecule type" value="Genomic_DNA"/>
</dbReference>
<dbReference type="InterPro" id="IPR029058">
    <property type="entry name" value="AB_hydrolase_fold"/>
</dbReference>
<dbReference type="GO" id="GO:0006508">
    <property type="term" value="P:proteolysis"/>
    <property type="evidence" value="ECO:0007669"/>
    <property type="project" value="UniProtKB-KW"/>
</dbReference>
<keyword evidence="2" id="KW-0378">Hydrolase</keyword>
<name>A0AAW1PFT6_9CHLO</name>
<evidence type="ECO:0000256" key="1">
    <source>
        <dbReference type="ARBA" id="ARBA00009431"/>
    </source>
</evidence>
<dbReference type="Gene3D" id="3.40.50.1820">
    <property type="entry name" value="alpha/beta hydrolase"/>
    <property type="match status" value="1"/>
</dbReference>
<organism evidence="3 4">
    <name type="scientific">Symbiochloris irregularis</name>
    <dbReference type="NCBI Taxonomy" id="706552"/>
    <lineage>
        <taxon>Eukaryota</taxon>
        <taxon>Viridiplantae</taxon>
        <taxon>Chlorophyta</taxon>
        <taxon>core chlorophytes</taxon>
        <taxon>Trebouxiophyceae</taxon>
        <taxon>Trebouxiales</taxon>
        <taxon>Trebouxiaceae</taxon>
        <taxon>Symbiochloris</taxon>
    </lineage>
</organism>
<dbReference type="Proteomes" id="UP001465755">
    <property type="component" value="Unassembled WGS sequence"/>
</dbReference>
<keyword evidence="2" id="KW-0645">Protease</keyword>